<dbReference type="PANTHER" id="PTHR43791:SF36">
    <property type="entry name" value="TRANSPORTER, PUTATIVE (AFU_ORTHOLOGUE AFUA_6G08340)-RELATED"/>
    <property type="match status" value="1"/>
</dbReference>
<feature type="transmembrane region" description="Helical" evidence="7">
    <location>
        <begin position="189"/>
        <end position="209"/>
    </location>
</feature>
<dbReference type="Proteomes" id="UP001314263">
    <property type="component" value="Unassembled WGS sequence"/>
</dbReference>
<evidence type="ECO:0000256" key="2">
    <source>
        <dbReference type="ARBA" id="ARBA00022448"/>
    </source>
</evidence>
<keyword evidence="5 7" id="KW-0472">Membrane</keyword>
<feature type="transmembrane region" description="Helical" evidence="7">
    <location>
        <begin position="312"/>
        <end position="332"/>
    </location>
</feature>
<dbReference type="InterPro" id="IPR011701">
    <property type="entry name" value="MFS"/>
</dbReference>
<feature type="transmembrane region" description="Helical" evidence="7">
    <location>
        <begin position="153"/>
        <end position="177"/>
    </location>
</feature>
<dbReference type="GO" id="GO:0022857">
    <property type="term" value="F:transmembrane transporter activity"/>
    <property type="evidence" value="ECO:0007669"/>
    <property type="project" value="InterPro"/>
</dbReference>
<dbReference type="Pfam" id="PF07690">
    <property type="entry name" value="MFS_1"/>
    <property type="match status" value="1"/>
</dbReference>
<feature type="transmembrane region" description="Helical" evidence="7">
    <location>
        <begin position="368"/>
        <end position="392"/>
    </location>
</feature>
<comment type="caution">
    <text evidence="9">The sequence shown here is derived from an EMBL/GenBank/DDBJ whole genome shotgun (WGS) entry which is preliminary data.</text>
</comment>
<name>A0AAV1I6A1_9CHLO</name>
<evidence type="ECO:0000256" key="7">
    <source>
        <dbReference type="SAM" id="Phobius"/>
    </source>
</evidence>
<protein>
    <recommendedName>
        <fullName evidence="8">Major facilitator superfamily (MFS) profile domain-containing protein</fullName>
    </recommendedName>
</protein>
<feature type="transmembrane region" description="Helical" evidence="7">
    <location>
        <begin position="344"/>
        <end position="362"/>
    </location>
</feature>
<keyword evidence="3 7" id="KW-0812">Transmembrane</keyword>
<feature type="transmembrane region" description="Helical" evidence="7">
    <location>
        <begin position="430"/>
        <end position="451"/>
    </location>
</feature>
<evidence type="ECO:0000256" key="4">
    <source>
        <dbReference type="ARBA" id="ARBA00022989"/>
    </source>
</evidence>
<accession>A0AAV1I6A1</accession>
<dbReference type="GO" id="GO:0016020">
    <property type="term" value="C:membrane"/>
    <property type="evidence" value="ECO:0007669"/>
    <property type="project" value="UniProtKB-SubCell"/>
</dbReference>
<feature type="transmembrane region" description="Helical" evidence="7">
    <location>
        <begin position="125"/>
        <end position="147"/>
    </location>
</feature>
<feature type="region of interest" description="Disordered" evidence="6">
    <location>
        <begin position="457"/>
        <end position="486"/>
    </location>
</feature>
<dbReference type="InterPro" id="IPR036259">
    <property type="entry name" value="MFS_trans_sf"/>
</dbReference>
<dbReference type="AlphaFoldDB" id="A0AAV1I6A1"/>
<feature type="transmembrane region" description="Helical" evidence="7">
    <location>
        <begin position="65"/>
        <end position="83"/>
    </location>
</feature>
<evidence type="ECO:0000256" key="6">
    <source>
        <dbReference type="SAM" id="MobiDB-lite"/>
    </source>
</evidence>
<reference evidence="9 10" key="1">
    <citation type="submission" date="2023-10" db="EMBL/GenBank/DDBJ databases">
        <authorList>
            <person name="Maclean D."/>
            <person name="Macfadyen A."/>
        </authorList>
    </citation>
    <scope>NUCLEOTIDE SEQUENCE [LARGE SCALE GENOMIC DNA]</scope>
</reference>
<gene>
    <name evidence="9" type="ORF">CVIRNUC_004930</name>
</gene>
<keyword evidence="2" id="KW-0813">Transport</keyword>
<sequence>MSMMSSAEASARPDSQVDGQKIVRKCYWNVAPWLWLMSFFTYLDRSNLSFAAFQFKADMNLSNSTYGLGASLFFVGYCIGQTPSNIIMRYVGSKWLSILIIAWGIVSALGCLLKSGEGYLAQRVVLGLVEAGTFPGVVVHVTKFFTAAEVQRALSFTLTALSISQVLGAPIGAGLIMMDGLRGIRGWRWLFLIEGLITIIFGIIFYFGLASKPAKASFLTPPERDWLVERQATELAARRKEDAFAGSMWGTFLNWRIYYIGVGWLLEETVRYGILYWTPLILDGILTGNFNGKVVTGIHGTLREAAWYSAKLSLISAILFTLATIAIVAGAYSSSYFQERNIHMACFLTISGIAFICVPTALRRSGGIAGFAVLCIAGASTFAGIAPCTSWVPALVHGPAVNTGFGIFNTMGTMGGIIGPYLIGVLSDRYSYAVAMSTLGAFNLAAALVFLTSPSGREKESTAREHRMQPSAQSADAQLVKPGGEP</sequence>
<feature type="transmembrane region" description="Helical" evidence="7">
    <location>
        <begin position="404"/>
        <end position="424"/>
    </location>
</feature>
<feature type="domain" description="Major facilitator superfamily (MFS) profile" evidence="8">
    <location>
        <begin position="30"/>
        <end position="458"/>
    </location>
</feature>
<dbReference type="EMBL" id="CAUYUE010000006">
    <property type="protein sequence ID" value="CAK0780076.1"/>
    <property type="molecule type" value="Genomic_DNA"/>
</dbReference>
<keyword evidence="4 7" id="KW-1133">Transmembrane helix</keyword>
<keyword evidence="10" id="KW-1185">Reference proteome</keyword>
<evidence type="ECO:0000256" key="3">
    <source>
        <dbReference type="ARBA" id="ARBA00022692"/>
    </source>
</evidence>
<organism evidence="9 10">
    <name type="scientific">Coccomyxa viridis</name>
    <dbReference type="NCBI Taxonomy" id="1274662"/>
    <lineage>
        <taxon>Eukaryota</taxon>
        <taxon>Viridiplantae</taxon>
        <taxon>Chlorophyta</taxon>
        <taxon>core chlorophytes</taxon>
        <taxon>Trebouxiophyceae</taxon>
        <taxon>Trebouxiophyceae incertae sedis</taxon>
        <taxon>Coccomyxaceae</taxon>
        <taxon>Coccomyxa</taxon>
    </lineage>
</organism>
<evidence type="ECO:0000313" key="9">
    <source>
        <dbReference type="EMBL" id="CAK0780076.1"/>
    </source>
</evidence>
<dbReference type="Gene3D" id="1.20.1250.20">
    <property type="entry name" value="MFS general substrate transporter like domains"/>
    <property type="match status" value="2"/>
</dbReference>
<dbReference type="PANTHER" id="PTHR43791">
    <property type="entry name" value="PERMEASE-RELATED"/>
    <property type="match status" value="1"/>
</dbReference>
<feature type="transmembrane region" description="Helical" evidence="7">
    <location>
        <begin position="95"/>
        <end position="113"/>
    </location>
</feature>
<dbReference type="InterPro" id="IPR020846">
    <property type="entry name" value="MFS_dom"/>
</dbReference>
<evidence type="ECO:0000256" key="1">
    <source>
        <dbReference type="ARBA" id="ARBA00004141"/>
    </source>
</evidence>
<dbReference type="SUPFAM" id="SSF103473">
    <property type="entry name" value="MFS general substrate transporter"/>
    <property type="match status" value="1"/>
</dbReference>
<evidence type="ECO:0000259" key="8">
    <source>
        <dbReference type="PROSITE" id="PS50850"/>
    </source>
</evidence>
<proteinExistence type="predicted"/>
<comment type="subcellular location">
    <subcellularLocation>
        <location evidence="1">Membrane</location>
        <topology evidence="1">Multi-pass membrane protein</topology>
    </subcellularLocation>
</comment>
<evidence type="ECO:0000256" key="5">
    <source>
        <dbReference type="ARBA" id="ARBA00023136"/>
    </source>
</evidence>
<dbReference type="PROSITE" id="PS50850">
    <property type="entry name" value="MFS"/>
    <property type="match status" value="1"/>
</dbReference>
<evidence type="ECO:0000313" key="10">
    <source>
        <dbReference type="Proteomes" id="UP001314263"/>
    </source>
</evidence>
<feature type="compositionally biased region" description="Basic and acidic residues" evidence="6">
    <location>
        <begin position="457"/>
        <end position="468"/>
    </location>
</feature>